<proteinExistence type="predicted"/>
<dbReference type="RefSeq" id="WP_184729884.1">
    <property type="nucleotide sequence ID" value="NZ_JACHIW010000002.1"/>
</dbReference>
<dbReference type="InterPro" id="IPR013078">
    <property type="entry name" value="His_Pase_superF_clade-1"/>
</dbReference>
<gene>
    <name evidence="2" type="ORF">BJ970_005807</name>
</gene>
<keyword evidence="2" id="KW-0413">Isomerase</keyword>
<feature type="binding site" evidence="1">
    <location>
        <begin position="11"/>
        <end position="18"/>
    </location>
    <ligand>
        <name>substrate</name>
    </ligand>
</feature>
<dbReference type="AlphaFoldDB" id="A0A840QHF1"/>
<dbReference type="Pfam" id="PF00300">
    <property type="entry name" value="His_Phos_1"/>
    <property type="match status" value="1"/>
</dbReference>
<organism evidence="2 3">
    <name type="scientific">Saccharopolyspora phatthalungensis</name>
    <dbReference type="NCBI Taxonomy" id="664693"/>
    <lineage>
        <taxon>Bacteria</taxon>
        <taxon>Bacillati</taxon>
        <taxon>Actinomycetota</taxon>
        <taxon>Actinomycetes</taxon>
        <taxon>Pseudonocardiales</taxon>
        <taxon>Pseudonocardiaceae</taxon>
        <taxon>Saccharopolyspora</taxon>
    </lineage>
</organism>
<dbReference type="GO" id="GO:0016791">
    <property type="term" value="F:phosphatase activity"/>
    <property type="evidence" value="ECO:0007669"/>
    <property type="project" value="TreeGrafter"/>
</dbReference>
<sequence length="218" mass="23786">MPVTTELVLARHGEAACNVAGFVGGSRTCTGLTDHGREQVARLATRLTGEPAFDALYTSPRQRTQDTAAALAHALNLTIRTDDELRGLDHGAADGCDWTSIKTRFGGRPQRYPHQPIAEDAEAWNTYLDRASRILASLIRRHEGQRILIAAHGETIEASFAFLLGLPRSEAEQPGIVTSHASLTRWQQHRNRFGHTVWMLAAHNDIQHLAAAAEAATG</sequence>
<evidence type="ECO:0000313" key="2">
    <source>
        <dbReference type="EMBL" id="MBB5158208.1"/>
    </source>
</evidence>
<evidence type="ECO:0000313" key="3">
    <source>
        <dbReference type="Proteomes" id="UP000584374"/>
    </source>
</evidence>
<dbReference type="PANTHER" id="PTHR48100:SF62">
    <property type="entry name" value="GLUCOSYL-3-PHOSPHOGLYCERATE PHOSPHATASE"/>
    <property type="match status" value="1"/>
</dbReference>
<dbReference type="SUPFAM" id="SSF53254">
    <property type="entry name" value="Phosphoglycerate mutase-like"/>
    <property type="match status" value="1"/>
</dbReference>
<dbReference type="InterPro" id="IPR050275">
    <property type="entry name" value="PGM_Phosphatase"/>
</dbReference>
<dbReference type="EC" id="5.4.2.12" evidence="2"/>
<keyword evidence="3" id="KW-1185">Reference proteome</keyword>
<feature type="binding site" evidence="1">
    <location>
        <position position="63"/>
    </location>
    <ligand>
        <name>substrate</name>
    </ligand>
</feature>
<accession>A0A840QHF1</accession>
<dbReference type="Proteomes" id="UP000584374">
    <property type="component" value="Unassembled WGS sequence"/>
</dbReference>
<dbReference type="GO" id="GO:0004619">
    <property type="term" value="F:phosphoglycerate mutase activity"/>
    <property type="evidence" value="ECO:0007669"/>
    <property type="project" value="UniProtKB-EC"/>
</dbReference>
<dbReference type="PROSITE" id="PS00175">
    <property type="entry name" value="PG_MUTASE"/>
    <property type="match status" value="1"/>
</dbReference>
<dbReference type="InterPro" id="IPR001345">
    <property type="entry name" value="PG/BPGM_mutase_AS"/>
</dbReference>
<dbReference type="EMBL" id="JACHIW010000002">
    <property type="protein sequence ID" value="MBB5158208.1"/>
    <property type="molecule type" value="Genomic_DNA"/>
</dbReference>
<dbReference type="SMART" id="SM00855">
    <property type="entry name" value="PGAM"/>
    <property type="match status" value="1"/>
</dbReference>
<comment type="caution">
    <text evidence="2">The sequence shown here is derived from an EMBL/GenBank/DDBJ whole genome shotgun (WGS) entry which is preliminary data.</text>
</comment>
<protein>
    <submittedName>
        <fullName evidence="2">Putative phosphoglycerate mutase</fullName>
        <ecNumber evidence="2">5.4.2.12</ecNumber>
    </submittedName>
</protein>
<dbReference type="PANTHER" id="PTHR48100">
    <property type="entry name" value="BROAD-SPECIFICITY PHOSPHATASE YOR283W-RELATED"/>
    <property type="match status" value="1"/>
</dbReference>
<reference evidence="2 3" key="1">
    <citation type="submission" date="2020-08" db="EMBL/GenBank/DDBJ databases">
        <title>Sequencing the genomes of 1000 actinobacteria strains.</title>
        <authorList>
            <person name="Klenk H.-P."/>
        </authorList>
    </citation>
    <scope>NUCLEOTIDE SEQUENCE [LARGE SCALE GENOMIC DNA]</scope>
    <source>
        <strain evidence="2 3">DSM 45584</strain>
    </source>
</reference>
<dbReference type="CDD" id="cd07067">
    <property type="entry name" value="HP_PGM_like"/>
    <property type="match status" value="1"/>
</dbReference>
<dbReference type="GO" id="GO:0005737">
    <property type="term" value="C:cytoplasm"/>
    <property type="evidence" value="ECO:0007669"/>
    <property type="project" value="TreeGrafter"/>
</dbReference>
<name>A0A840QHF1_9PSEU</name>
<dbReference type="InterPro" id="IPR029033">
    <property type="entry name" value="His_PPase_superfam"/>
</dbReference>
<evidence type="ECO:0000256" key="1">
    <source>
        <dbReference type="PIRSR" id="PIRSR613078-2"/>
    </source>
</evidence>
<dbReference type="Gene3D" id="3.40.50.1240">
    <property type="entry name" value="Phosphoglycerate mutase-like"/>
    <property type="match status" value="1"/>
</dbReference>